<organism evidence="1 2">
    <name type="scientific">Bacillus altitudinis</name>
    <dbReference type="NCBI Taxonomy" id="293387"/>
    <lineage>
        <taxon>Bacteria</taxon>
        <taxon>Bacillati</taxon>
        <taxon>Bacillota</taxon>
        <taxon>Bacilli</taxon>
        <taxon>Bacillales</taxon>
        <taxon>Bacillaceae</taxon>
        <taxon>Bacillus</taxon>
    </lineage>
</organism>
<gene>
    <name evidence="1" type="ORF">BACI348_50833</name>
</gene>
<sequence>MYEIFLFSIYISEKLSYQQIIVHKCDFINKIVLYDYVK</sequence>
<evidence type="ECO:0000313" key="1">
    <source>
        <dbReference type="EMBL" id="VXC31071.1"/>
    </source>
</evidence>
<proteinExistence type="predicted"/>
<dbReference type="EMBL" id="CABWLH010000010">
    <property type="protein sequence ID" value="VXC31071.1"/>
    <property type="molecule type" value="Genomic_DNA"/>
</dbReference>
<reference evidence="1 2" key="1">
    <citation type="submission" date="2019-10" db="EMBL/GenBank/DDBJ databases">
        <authorList>
            <person name="Karimi E."/>
        </authorList>
    </citation>
    <scope>NUCLEOTIDE SEQUENCE [LARGE SCALE GENOMIC DNA]</scope>
    <source>
        <strain evidence="1">Bacillus sp. 348</strain>
    </source>
</reference>
<name>A0A653XLY0_BACAB</name>
<evidence type="ECO:0000313" key="2">
    <source>
        <dbReference type="Proteomes" id="UP000433089"/>
    </source>
</evidence>
<dbReference type="Proteomes" id="UP000433089">
    <property type="component" value="Unassembled WGS sequence"/>
</dbReference>
<protein>
    <submittedName>
        <fullName evidence="1">Uncharacterized protein</fullName>
    </submittedName>
</protein>
<accession>A0A653XLY0</accession>
<dbReference type="AlphaFoldDB" id="A0A653XLY0"/>